<dbReference type="Gene3D" id="1.10.510.10">
    <property type="entry name" value="Transferase(Phosphotransferase) domain 1"/>
    <property type="match status" value="1"/>
</dbReference>
<dbReference type="PANTHER" id="PTHR44167">
    <property type="entry name" value="OVARIAN-SPECIFIC SERINE/THREONINE-PROTEIN KINASE LOK-RELATED"/>
    <property type="match status" value="1"/>
</dbReference>
<dbReference type="PROSITE" id="PS50011">
    <property type="entry name" value="PROTEIN_KINASE_DOM"/>
    <property type="match status" value="1"/>
</dbReference>
<feature type="domain" description="Protein kinase" evidence="2">
    <location>
        <begin position="161"/>
        <end position="485"/>
    </location>
</feature>
<accession>A0A3G5AIZ1</accession>
<evidence type="ECO:0000259" key="2">
    <source>
        <dbReference type="PROSITE" id="PS50011"/>
    </source>
</evidence>
<dbReference type="GO" id="GO:0005524">
    <property type="term" value="F:ATP binding"/>
    <property type="evidence" value="ECO:0007669"/>
    <property type="project" value="InterPro"/>
</dbReference>
<feature type="compositionally biased region" description="Polar residues" evidence="1">
    <location>
        <begin position="553"/>
        <end position="565"/>
    </location>
</feature>
<dbReference type="Pfam" id="PF00069">
    <property type="entry name" value="Pkinase"/>
    <property type="match status" value="1"/>
</dbReference>
<dbReference type="PANTHER" id="PTHR44167:SF24">
    <property type="entry name" value="SERINE_THREONINE-PROTEIN KINASE CHK2"/>
    <property type="match status" value="1"/>
</dbReference>
<sequence>MSNTQSWLHKTEDMVEPYIEQNQPIPWAEILAYTLPDLESAFSFATEGEWIQNLASSIQLLNAINTQLSNTNTPLRLKVLTPAGTVMSSGAMLENLQHPTPSYNKIRFALMDTSQVDIPILSSVHPFHFLPSNTQKTSAIHGVRVVSTPLSIPDWLKQTCGQGSKLLGEGSFGQVWQCGLDKAIKLQTLHPQRPLEKQIQQIQMETSIPTWIDEKCRADGVTDKCDFTRVLDTYILQRIGSSPGTTSSSFVTIMPLITGGDASRFRSIEYIQGPQDPTYMELQENPWSIQTFVTDVAHLATTLAEMHSLGIVHRDIKPENLLYDENTKRLSLSDFGVSCFLKTSPNPEQFRASETNLCKGRLGGTMLYLDPQSLNKWGLNANRQVNTDNQFMDFASDAFALGITLWELLLGQRYFTSADNVPRAELQQGQNSRPSLQLFLMRYADRNAQLLRFGARELKSISDPLLRSQWEYVILAIMLLTHPVIIDLRPTMQEIESALSDPQLPIRLESGDVFDRVNPQTIEMLRSYLLNPSQINPSTLTLLPADYEFSQAASRVPKSSSTPTRTPVRASVRTPIRTSPSPISYRSTSSFSTLPTRPRSRY</sequence>
<dbReference type="InterPro" id="IPR011009">
    <property type="entry name" value="Kinase-like_dom_sf"/>
</dbReference>
<dbReference type="SMART" id="SM00220">
    <property type="entry name" value="S_TKc"/>
    <property type="match status" value="1"/>
</dbReference>
<dbReference type="EMBL" id="MK072535">
    <property type="protein sequence ID" value="AYV87157.1"/>
    <property type="molecule type" value="Genomic_DNA"/>
</dbReference>
<evidence type="ECO:0000256" key="1">
    <source>
        <dbReference type="SAM" id="MobiDB-lite"/>
    </source>
</evidence>
<evidence type="ECO:0000313" key="3">
    <source>
        <dbReference type="EMBL" id="AYV87157.1"/>
    </source>
</evidence>
<name>A0A3G5AIZ1_9VIRU</name>
<gene>
    <name evidence="3" type="ORF">Sylvanvirus29_10</name>
</gene>
<reference evidence="3" key="1">
    <citation type="submission" date="2018-10" db="EMBL/GenBank/DDBJ databases">
        <title>Hidden diversity of soil giant viruses.</title>
        <authorList>
            <person name="Schulz F."/>
            <person name="Alteio L."/>
            <person name="Goudeau D."/>
            <person name="Ryan E.M."/>
            <person name="Malmstrom R.R."/>
            <person name="Blanchard J."/>
            <person name="Woyke T."/>
        </authorList>
    </citation>
    <scope>NUCLEOTIDE SEQUENCE</scope>
    <source>
        <strain evidence="3">SYV1</strain>
    </source>
</reference>
<dbReference type="InterPro" id="IPR008271">
    <property type="entry name" value="Ser/Thr_kinase_AS"/>
</dbReference>
<feature type="region of interest" description="Disordered" evidence="1">
    <location>
        <begin position="553"/>
        <end position="602"/>
    </location>
</feature>
<proteinExistence type="predicted"/>
<dbReference type="SUPFAM" id="SSF56112">
    <property type="entry name" value="Protein kinase-like (PK-like)"/>
    <property type="match status" value="1"/>
</dbReference>
<protein>
    <submittedName>
        <fullName evidence="3">PAS domain S-box protein</fullName>
    </submittedName>
</protein>
<organism evidence="3">
    <name type="scientific">Sylvanvirus sp</name>
    <dbReference type="NCBI Taxonomy" id="2487774"/>
    <lineage>
        <taxon>Viruses</taxon>
    </lineage>
</organism>
<dbReference type="PROSITE" id="PS00108">
    <property type="entry name" value="PROTEIN_KINASE_ST"/>
    <property type="match status" value="1"/>
</dbReference>
<feature type="compositionally biased region" description="Low complexity" evidence="1">
    <location>
        <begin position="573"/>
        <end position="593"/>
    </location>
</feature>
<dbReference type="InterPro" id="IPR000719">
    <property type="entry name" value="Prot_kinase_dom"/>
</dbReference>
<dbReference type="GO" id="GO:0004674">
    <property type="term" value="F:protein serine/threonine kinase activity"/>
    <property type="evidence" value="ECO:0007669"/>
    <property type="project" value="TreeGrafter"/>
</dbReference>